<dbReference type="PANTHER" id="PTHR36132:SF1">
    <property type="entry name" value="TRANSMEMBRANE PROTEIN 221"/>
    <property type="match status" value="1"/>
</dbReference>
<feature type="chain" id="PRO_5035427672" evidence="2">
    <location>
        <begin position="22"/>
        <end position="99"/>
    </location>
</feature>
<gene>
    <name evidence="3" type="ORF">HGM15179_021882</name>
</gene>
<keyword evidence="2" id="KW-0732">Signal</keyword>
<proteinExistence type="predicted"/>
<dbReference type="Proteomes" id="UP000796761">
    <property type="component" value="Unassembled WGS sequence"/>
</dbReference>
<evidence type="ECO:0000256" key="2">
    <source>
        <dbReference type="SAM" id="SignalP"/>
    </source>
</evidence>
<keyword evidence="1" id="KW-0812">Transmembrane</keyword>
<keyword evidence="1" id="KW-1133">Transmembrane helix</keyword>
<feature type="transmembrane region" description="Helical" evidence="1">
    <location>
        <begin position="61"/>
        <end position="82"/>
    </location>
</feature>
<feature type="signal peptide" evidence="2">
    <location>
        <begin position="1"/>
        <end position="21"/>
    </location>
</feature>
<keyword evidence="4" id="KW-1185">Reference proteome</keyword>
<reference evidence="3" key="1">
    <citation type="submission" date="2019-04" db="EMBL/GenBank/DDBJ databases">
        <title>Genome assembly of Zosterops borbonicus 15179.</title>
        <authorList>
            <person name="Leroy T."/>
            <person name="Anselmetti Y."/>
            <person name="Tilak M.-K."/>
            <person name="Nabholz B."/>
        </authorList>
    </citation>
    <scope>NUCLEOTIDE SEQUENCE</scope>
    <source>
        <strain evidence="3">HGM_15179</strain>
        <tissue evidence="3">Muscle</tissue>
    </source>
</reference>
<dbReference type="InterPro" id="IPR053101">
    <property type="entry name" value="TM221"/>
</dbReference>
<protein>
    <submittedName>
        <fullName evidence="3">Uncharacterized protein</fullName>
    </submittedName>
</protein>
<dbReference type="PANTHER" id="PTHR36132">
    <property type="entry name" value="TRANSMEMBRANE PROTEIN 221"/>
    <property type="match status" value="1"/>
</dbReference>
<sequence>MPSPYPQRALTVLLLFGPVSAAVALLSSSLIFQLPSFRAGAGAGAGPGALPGPVAAALGPLSAVLAALSLVLNLSCLLLCLLHGCPSTELRRGQPGARR</sequence>
<dbReference type="InterPro" id="IPR029201">
    <property type="entry name" value="Jiraiya"/>
</dbReference>
<evidence type="ECO:0000313" key="4">
    <source>
        <dbReference type="Proteomes" id="UP000796761"/>
    </source>
</evidence>
<name>A0A8K1D4Z8_9PASS</name>
<keyword evidence="1" id="KW-0472">Membrane</keyword>
<dbReference type="EMBL" id="SWJQ01005552">
    <property type="protein sequence ID" value="TRZ05225.1"/>
    <property type="molecule type" value="Genomic_DNA"/>
</dbReference>
<dbReference type="AlphaFoldDB" id="A0A8K1D4Z8"/>
<dbReference type="Pfam" id="PF15038">
    <property type="entry name" value="Jiraiya"/>
    <property type="match status" value="1"/>
</dbReference>
<organism evidence="3 4">
    <name type="scientific">Zosterops borbonicus</name>
    <dbReference type="NCBI Taxonomy" id="364589"/>
    <lineage>
        <taxon>Eukaryota</taxon>
        <taxon>Metazoa</taxon>
        <taxon>Chordata</taxon>
        <taxon>Craniata</taxon>
        <taxon>Vertebrata</taxon>
        <taxon>Euteleostomi</taxon>
        <taxon>Archelosauria</taxon>
        <taxon>Archosauria</taxon>
        <taxon>Dinosauria</taxon>
        <taxon>Saurischia</taxon>
        <taxon>Theropoda</taxon>
        <taxon>Coelurosauria</taxon>
        <taxon>Aves</taxon>
        <taxon>Neognathae</taxon>
        <taxon>Neoaves</taxon>
        <taxon>Telluraves</taxon>
        <taxon>Australaves</taxon>
        <taxon>Passeriformes</taxon>
        <taxon>Sylvioidea</taxon>
        <taxon>Zosteropidae</taxon>
        <taxon>Zosterops</taxon>
    </lineage>
</organism>
<comment type="caution">
    <text evidence="3">The sequence shown here is derived from an EMBL/GenBank/DDBJ whole genome shotgun (WGS) entry which is preliminary data.</text>
</comment>
<evidence type="ECO:0000313" key="3">
    <source>
        <dbReference type="EMBL" id="TRZ05225.1"/>
    </source>
</evidence>
<evidence type="ECO:0000256" key="1">
    <source>
        <dbReference type="SAM" id="Phobius"/>
    </source>
</evidence>
<accession>A0A8K1D4Z8</accession>